<accession>A0A8B2NFK9</accession>
<evidence type="ECO:0000256" key="15">
    <source>
        <dbReference type="RuleBase" id="RU004356"/>
    </source>
</evidence>
<evidence type="ECO:0000313" key="19">
    <source>
        <dbReference type="Proteomes" id="UP000249590"/>
    </source>
</evidence>
<keyword evidence="6" id="KW-0963">Cytoplasm</keyword>
<comment type="catalytic activity">
    <reaction evidence="12 15">
        <text>L-glutamate + NH4(+) + ATP = L-glutamine + ADP + phosphate + H(+)</text>
        <dbReference type="Rhea" id="RHEA:16169"/>
        <dbReference type="ChEBI" id="CHEBI:15378"/>
        <dbReference type="ChEBI" id="CHEBI:28938"/>
        <dbReference type="ChEBI" id="CHEBI:29985"/>
        <dbReference type="ChEBI" id="CHEBI:30616"/>
        <dbReference type="ChEBI" id="CHEBI:43474"/>
        <dbReference type="ChEBI" id="CHEBI:58359"/>
        <dbReference type="ChEBI" id="CHEBI:456216"/>
        <dbReference type="EC" id="6.3.1.2"/>
    </reaction>
</comment>
<dbReference type="InterPro" id="IPR014746">
    <property type="entry name" value="Gln_synth/guanido_kin_cat_dom"/>
</dbReference>
<dbReference type="Gene3D" id="3.10.20.70">
    <property type="entry name" value="Glutamine synthetase, N-terminal domain"/>
    <property type="match status" value="1"/>
</dbReference>
<dbReference type="SMART" id="SM01230">
    <property type="entry name" value="Gln-synt_C"/>
    <property type="match status" value="1"/>
</dbReference>
<keyword evidence="9 15" id="KW-0067">ATP-binding</keyword>
<dbReference type="PROSITE" id="PS51987">
    <property type="entry name" value="GS_CATALYTIC"/>
    <property type="match status" value="1"/>
</dbReference>
<evidence type="ECO:0000256" key="12">
    <source>
        <dbReference type="ARBA" id="ARBA00049436"/>
    </source>
</evidence>
<feature type="domain" description="GS beta-grasp" evidence="16">
    <location>
        <begin position="5"/>
        <end position="88"/>
    </location>
</feature>
<comment type="cofactor">
    <cofactor evidence="1">
        <name>Mg(2+)</name>
        <dbReference type="ChEBI" id="CHEBI:18420"/>
    </cofactor>
</comment>
<evidence type="ECO:0000256" key="9">
    <source>
        <dbReference type="ARBA" id="ARBA00022840"/>
    </source>
</evidence>
<evidence type="ECO:0000256" key="4">
    <source>
        <dbReference type="ARBA" id="ARBA00009897"/>
    </source>
</evidence>
<evidence type="ECO:0000256" key="6">
    <source>
        <dbReference type="ARBA" id="ARBA00022490"/>
    </source>
</evidence>
<evidence type="ECO:0000256" key="1">
    <source>
        <dbReference type="ARBA" id="ARBA00001946"/>
    </source>
</evidence>
<dbReference type="GO" id="GO:0005737">
    <property type="term" value="C:cytoplasm"/>
    <property type="evidence" value="ECO:0007669"/>
    <property type="project" value="UniProtKB-SubCell"/>
</dbReference>
<dbReference type="Gene3D" id="3.30.590.10">
    <property type="entry name" value="Glutamine synthetase/guanido kinase, catalytic domain"/>
    <property type="match status" value="1"/>
</dbReference>
<dbReference type="RefSeq" id="WP_111351634.1">
    <property type="nucleotide sequence ID" value="NZ_QHHQ01000008.1"/>
</dbReference>
<dbReference type="Pfam" id="PF03951">
    <property type="entry name" value="Gln-synt_N"/>
    <property type="match status" value="1"/>
</dbReference>
<comment type="similarity">
    <text evidence="4 13 14">Belongs to the glutamine synthetase family.</text>
</comment>
<dbReference type="EC" id="6.3.1.2" evidence="5 15"/>
<evidence type="ECO:0000256" key="5">
    <source>
        <dbReference type="ARBA" id="ARBA00012937"/>
    </source>
</evidence>
<evidence type="ECO:0000256" key="10">
    <source>
        <dbReference type="ARBA" id="ARBA00023231"/>
    </source>
</evidence>
<comment type="subunit">
    <text evidence="11">Homooctamer and homotetramer.</text>
</comment>
<dbReference type="InterPro" id="IPR008146">
    <property type="entry name" value="Gln_synth_cat_dom"/>
</dbReference>
<dbReference type="InterPro" id="IPR008147">
    <property type="entry name" value="Gln_synt_N"/>
</dbReference>
<evidence type="ECO:0000256" key="11">
    <source>
        <dbReference type="ARBA" id="ARBA00038740"/>
    </source>
</evidence>
<dbReference type="PROSITE" id="PS51986">
    <property type="entry name" value="GS_BETA_GRASP"/>
    <property type="match status" value="1"/>
</dbReference>
<dbReference type="GO" id="GO:0005524">
    <property type="term" value="F:ATP binding"/>
    <property type="evidence" value="ECO:0007669"/>
    <property type="project" value="UniProtKB-KW"/>
</dbReference>
<evidence type="ECO:0000313" key="18">
    <source>
        <dbReference type="EMBL" id="RAH97788.1"/>
    </source>
</evidence>
<dbReference type="InterPro" id="IPR027302">
    <property type="entry name" value="Gln_synth_N_conserv_site"/>
</dbReference>
<dbReference type="GO" id="GO:0006542">
    <property type="term" value="P:glutamine biosynthetic process"/>
    <property type="evidence" value="ECO:0007669"/>
    <property type="project" value="InterPro"/>
</dbReference>
<dbReference type="EMBL" id="QHHQ01000008">
    <property type="protein sequence ID" value="RAH97788.1"/>
    <property type="molecule type" value="Genomic_DNA"/>
</dbReference>
<dbReference type="PROSITE" id="PS00181">
    <property type="entry name" value="GLNA_ATP"/>
    <property type="match status" value="1"/>
</dbReference>
<comment type="function">
    <text evidence="2">Catalyzes the ATP-dependent biosynthesis of glutamine from glutamate and ammonia.</text>
</comment>
<evidence type="ECO:0000256" key="8">
    <source>
        <dbReference type="ARBA" id="ARBA00022741"/>
    </source>
</evidence>
<dbReference type="GO" id="GO:0004356">
    <property type="term" value="F:glutamine synthetase activity"/>
    <property type="evidence" value="ECO:0007669"/>
    <property type="project" value="UniProtKB-EC"/>
</dbReference>
<organism evidence="18 19">
    <name type="scientific">Acuticoccus sediminis</name>
    <dbReference type="NCBI Taxonomy" id="2184697"/>
    <lineage>
        <taxon>Bacteria</taxon>
        <taxon>Pseudomonadati</taxon>
        <taxon>Pseudomonadota</taxon>
        <taxon>Alphaproteobacteria</taxon>
        <taxon>Hyphomicrobiales</taxon>
        <taxon>Amorphaceae</taxon>
        <taxon>Acuticoccus</taxon>
    </lineage>
</organism>
<dbReference type="InterPro" id="IPR050292">
    <property type="entry name" value="Glutamine_Synthetase"/>
</dbReference>
<dbReference type="Proteomes" id="UP000249590">
    <property type="component" value="Unassembled WGS sequence"/>
</dbReference>
<dbReference type="PANTHER" id="PTHR20852:SF57">
    <property type="entry name" value="GLUTAMINE SYNTHETASE 2 CYTOPLASMIC"/>
    <property type="match status" value="1"/>
</dbReference>
<keyword evidence="7 15" id="KW-0436">Ligase</keyword>
<dbReference type="FunFam" id="3.30.590.10:FF:000011">
    <property type="entry name" value="Glutamine synthetase"/>
    <property type="match status" value="1"/>
</dbReference>
<dbReference type="PANTHER" id="PTHR20852">
    <property type="entry name" value="GLUTAMINE SYNTHETASE"/>
    <property type="match status" value="1"/>
</dbReference>
<dbReference type="AlphaFoldDB" id="A0A8B2NFK9"/>
<name>A0A8B2NFK9_9HYPH</name>
<comment type="subcellular location">
    <subcellularLocation>
        <location evidence="3">Cytoplasm</location>
    </subcellularLocation>
</comment>
<comment type="caution">
    <text evidence="18">The sequence shown here is derived from an EMBL/GenBank/DDBJ whole genome shotgun (WGS) entry which is preliminary data.</text>
</comment>
<feature type="domain" description="GS catalytic" evidence="17">
    <location>
        <begin position="95"/>
        <end position="363"/>
    </location>
</feature>
<dbReference type="SUPFAM" id="SSF55931">
    <property type="entry name" value="Glutamine synthetase/guanido kinase"/>
    <property type="match status" value="1"/>
</dbReference>
<dbReference type="InterPro" id="IPR036651">
    <property type="entry name" value="Gln_synt_N_sf"/>
</dbReference>
<evidence type="ECO:0000259" key="17">
    <source>
        <dbReference type="PROSITE" id="PS51987"/>
    </source>
</evidence>
<evidence type="ECO:0000256" key="2">
    <source>
        <dbReference type="ARBA" id="ARBA00003117"/>
    </source>
</evidence>
<dbReference type="PROSITE" id="PS00180">
    <property type="entry name" value="GLNA_1"/>
    <property type="match status" value="1"/>
</dbReference>
<proteinExistence type="inferred from homology"/>
<dbReference type="SUPFAM" id="SSF54368">
    <property type="entry name" value="Glutamine synthetase, N-terminal domain"/>
    <property type="match status" value="1"/>
</dbReference>
<keyword evidence="19" id="KW-1185">Reference proteome</keyword>
<keyword evidence="8 15" id="KW-0547">Nucleotide-binding</keyword>
<protein>
    <recommendedName>
        <fullName evidence="5 15">Glutamine synthetase</fullName>
        <ecNumber evidence="5 15">6.3.1.2</ecNumber>
    </recommendedName>
</protein>
<dbReference type="OrthoDB" id="9807095at2"/>
<evidence type="ECO:0000256" key="3">
    <source>
        <dbReference type="ARBA" id="ARBA00004496"/>
    </source>
</evidence>
<evidence type="ECO:0000256" key="7">
    <source>
        <dbReference type="ARBA" id="ARBA00022598"/>
    </source>
</evidence>
<keyword evidence="10" id="KW-0535">Nitrogen fixation</keyword>
<gene>
    <name evidence="18" type="ORF">DLJ53_28530</name>
</gene>
<reference evidence="18 19" key="1">
    <citation type="submission" date="2018-05" db="EMBL/GenBank/DDBJ databases">
        <title>Acuticoccus sediminis sp. nov., isolated from deep-sea sediment of Indian Ocean.</title>
        <authorList>
            <person name="Liu X."/>
            <person name="Lai Q."/>
            <person name="Du Y."/>
            <person name="Sun F."/>
            <person name="Zhang X."/>
            <person name="Wang S."/>
            <person name="Shao Z."/>
        </authorList>
    </citation>
    <scope>NUCLEOTIDE SEQUENCE [LARGE SCALE GENOMIC DNA]</scope>
    <source>
        <strain evidence="18 19">PTG4-2</strain>
    </source>
</reference>
<evidence type="ECO:0000256" key="14">
    <source>
        <dbReference type="RuleBase" id="RU000384"/>
    </source>
</evidence>
<dbReference type="Pfam" id="PF00120">
    <property type="entry name" value="Gln-synt_C"/>
    <property type="match status" value="1"/>
</dbReference>
<dbReference type="InterPro" id="IPR027303">
    <property type="entry name" value="Gln_synth_gly_rich_site"/>
</dbReference>
<sequence>MTIKGFAEYIWLDGTRPTQQLRSKARVVRLTADPSPEDFPVWSFDGSSTGQAVGDDSDCLLQPVQVVRDPRRGGRGVLVLCEVLNPDGSPHATNTRDRLRRVLEAAGPEVDAWAGFEQEYTIYRGERPLGFPVNGYPAPQGPYYCSVGADVAFGRELADAHADACLEAGLSIYGTNAEVMPGQWEFQIGYRGIHGEPCDALTMSDHLWLARYLLQREAERFGYRISFANKPVAGDWNGAGMHTNFSTAATRNPMSGLQAIRAAIEALSSRHDEHIVHYGEGLAARLTGLHETCSIHDFRSGVAHRGASIRIPQPVAQKGCGYFEDRRPGANADPYRVVASLITTVCHVAEANGRPAMARAAND</sequence>
<evidence type="ECO:0000259" key="16">
    <source>
        <dbReference type="PROSITE" id="PS51986"/>
    </source>
</evidence>
<evidence type="ECO:0000256" key="13">
    <source>
        <dbReference type="PROSITE-ProRule" id="PRU01330"/>
    </source>
</evidence>